<feature type="transmembrane region" description="Helical" evidence="1">
    <location>
        <begin position="277"/>
        <end position="293"/>
    </location>
</feature>
<feature type="transmembrane region" description="Helical" evidence="1">
    <location>
        <begin position="38"/>
        <end position="60"/>
    </location>
</feature>
<feature type="transmembrane region" description="Helical" evidence="1">
    <location>
        <begin position="429"/>
        <end position="452"/>
    </location>
</feature>
<feature type="transmembrane region" description="Helical" evidence="1">
    <location>
        <begin position="464"/>
        <end position="484"/>
    </location>
</feature>
<reference evidence="2 3" key="1">
    <citation type="submission" date="2017-12" db="EMBL/GenBank/DDBJ databases">
        <title>Complete genome sequence of Spiroplasma monobiae MQ-1 (ATCC 33825).</title>
        <authorList>
            <person name="Tsai Y.-M."/>
            <person name="Lo W.-S."/>
            <person name="Wu P.-S."/>
            <person name="Cho S.-T."/>
            <person name="Kuo C.-H."/>
        </authorList>
    </citation>
    <scope>NUCLEOTIDE SEQUENCE [LARGE SCALE GENOMIC DNA]</scope>
    <source>
        <strain evidence="2 3">MQ-1</strain>
    </source>
</reference>
<dbReference type="KEGG" id="smoo:SMONO_v1c01110"/>
<evidence type="ECO:0000256" key="1">
    <source>
        <dbReference type="SAM" id="Phobius"/>
    </source>
</evidence>
<feature type="transmembrane region" description="Helical" evidence="1">
    <location>
        <begin position="6"/>
        <end position="31"/>
    </location>
</feature>
<dbReference type="OrthoDB" id="387555at2"/>
<dbReference type="AlphaFoldDB" id="A0A2K9LXC7"/>
<feature type="transmembrane region" description="Helical" evidence="1">
    <location>
        <begin position="104"/>
        <end position="124"/>
    </location>
</feature>
<feature type="transmembrane region" description="Helical" evidence="1">
    <location>
        <begin position="221"/>
        <end position="240"/>
    </location>
</feature>
<feature type="transmembrane region" description="Helical" evidence="1">
    <location>
        <begin position="496"/>
        <end position="514"/>
    </location>
</feature>
<feature type="transmembrane region" description="Helical" evidence="1">
    <location>
        <begin position="383"/>
        <end position="403"/>
    </location>
</feature>
<keyword evidence="1" id="KW-0812">Transmembrane</keyword>
<evidence type="ECO:0000313" key="2">
    <source>
        <dbReference type="EMBL" id="AUM62364.1"/>
    </source>
</evidence>
<evidence type="ECO:0000313" key="3">
    <source>
        <dbReference type="Proteomes" id="UP000234790"/>
    </source>
</evidence>
<protein>
    <submittedName>
        <fullName evidence="2">Uncharacterized protein</fullName>
    </submittedName>
</protein>
<name>A0A2K9LXC7_SPISQ</name>
<feature type="transmembrane region" description="Helical" evidence="1">
    <location>
        <begin position="72"/>
        <end position="92"/>
    </location>
</feature>
<gene>
    <name evidence="2" type="ORF">SMONO_v1c01110</name>
</gene>
<proteinExistence type="predicted"/>
<dbReference type="EMBL" id="CP025543">
    <property type="protein sequence ID" value="AUM62364.1"/>
    <property type="molecule type" value="Genomic_DNA"/>
</dbReference>
<accession>A0A2K9LXC7</accession>
<feature type="transmembrane region" description="Helical" evidence="1">
    <location>
        <begin position="188"/>
        <end position="209"/>
    </location>
</feature>
<keyword evidence="3" id="KW-1185">Reference proteome</keyword>
<sequence length="537" mass="62870">MAITSLFIAFGISTLYLFMFYTSGLIAIELFKFKIKNYFVAIATGFFSYFTFLSVCTFPLQLISVLPYTFFIYYIFAISVIYLLFCFVFMRFWLNTNVFKVDSLFFIGVVFIFIAIDFVSIKFISTENFSRHKNTLAILYWLKDNPVSFFNNSTLFNFLGFKPFQGWYSFQLSTIMMVNAQPYQYKDIIIPLTVILDAFLITSIFFTFYESFGLNDKFKKRVIKFSVSLVIFILTRMAFWKLGYSIFGGEMILLYLIFYATTLLLRYTTFNNRERHNPILIGLILGGYISFSWDSSYQILFLLYAFIFTIQRKFTQNFTKDILKIALFPMVGFIFYNVILGLYIQIIIFGSILLVMFMTAYLMNKNYSFVVKFELFLENRSTFAVLIVPIFFMAISTAFILAFNENIISEEYNSLNILYIWMSVIKNNIAQQLLTFIISMSLLAGSLVWVFFRKKIKADLLTSVVDLFLISYLTFYNPISVRFISTFYPKMFETNGMVLLVLLFATLNSLPYSIKGKGLKEKNEEVVVIKHYSRVSF</sequence>
<keyword evidence="1" id="KW-0472">Membrane</keyword>
<feature type="transmembrane region" description="Helical" evidence="1">
    <location>
        <begin position="246"/>
        <end position="265"/>
    </location>
</feature>
<dbReference type="RefSeq" id="WP_101780416.1">
    <property type="nucleotide sequence ID" value="NZ_CP025543.1"/>
</dbReference>
<organism evidence="2 3">
    <name type="scientific">Spiroplasma monobiae MQ-1</name>
    <dbReference type="NCBI Taxonomy" id="1336748"/>
    <lineage>
        <taxon>Bacteria</taxon>
        <taxon>Bacillati</taxon>
        <taxon>Mycoplasmatota</taxon>
        <taxon>Mollicutes</taxon>
        <taxon>Entomoplasmatales</taxon>
        <taxon>Spiroplasmataceae</taxon>
        <taxon>Spiroplasma</taxon>
    </lineage>
</organism>
<dbReference type="Proteomes" id="UP000234790">
    <property type="component" value="Chromosome"/>
</dbReference>
<keyword evidence="1" id="KW-1133">Transmembrane helix</keyword>